<feature type="domain" description="Cullin family profile" evidence="4">
    <location>
        <begin position="52"/>
        <end position="101"/>
    </location>
</feature>
<dbReference type="OrthoDB" id="27073at2759"/>
<dbReference type="GO" id="GO:0006511">
    <property type="term" value="P:ubiquitin-dependent protein catabolic process"/>
    <property type="evidence" value="ECO:0007669"/>
    <property type="project" value="InterPro"/>
</dbReference>
<name>A0A3M7QZS7_BRAPC</name>
<organism evidence="5 6">
    <name type="scientific">Brachionus plicatilis</name>
    <name type="common">Marine rotifer</name>
    <name type="synonym">Brachionus muelleri</name>
    <dbReference type="NCBI Taxonomy" id="10195"/>
    <lineage>
        <taxon>Eukaryota</taxon>
        <taxon>Metazoa</taxon>
        <taxon>Spiralia</taxon>
        <taxon>Gnathifera</taxon>
        <taxon>Rotifera</taxon>
        <taxon>Eurotatoria</taxon>
        <taxon>Monogononta</taxon>
        <taxon>Pseudotrocha</taxon>
        <taxon>Ploima</taxon>
        <taxon>Brachionidae</taxon>
        <taxon>Brachionus</taxon>
    </lineage>
</organism>
<protein>
    <submittedName>
        <fullName evidence="5">Cullin-2</fullName>
    </submittedName>
</protein>
<evidence type="ECO:0000313" key="5">
    <source>
        <dbReference type="EMBL" id="RNA16621.1"/>
    </source>
</evidence>
<dbReference type="PANTHER" id="PTHR11932">
    <property type="entry name" value="CULLIN"/>
    <property type="match status" value="1"/>
</dbReference>
<keyword evidence="1" id="KW-1017">Isopeptide bond</keyword>
<dbReference type="InterPro" id="IPR036390">
    <property type="entry name" value="WH_DNA-bd_sf"/>
</dbReference>
<comment type="similarity">
    <text evidence="3">Belongs to the cullin family.</text>
</comment>
<dbReference type="SUPFAM" id="SSF46785">
    <property type="entry name" value="Winged helix' DNA-binding domain"/>
    <property type="match status" value="1"/>
</dbReference>
<dbReference type="InterPro" id="IPR045093">
    <property type="entry name" value="Cullin"/>
</dbReference>
<evidence type="ECO:0000259" key="4">
    <source>
        <dbReference type="PROSITE" id="PS50069"/>
    </source>
</evidence>
<dbReference type="Gene3D" id="3.30.230.130">
    <property type="entry name" value="Cullin, Chain C, Domain 2"/>
    <property type="match status" value="1"/>
</dbReference>
<dbReference type="Proteomes" id="UP000276133">
    <property type="component" value="Unassembled WGS sequence"/>
</dbReference>
<gene>
    <name evidence="5" type="ORF">BpHYR1_018705</name>
</gene>
<comment type="caution">
    <text evidence="5">The sequence shown here is derived from an EMBL/GenBank/DDBJ whole genome shotgun (WGS) entry which is preliminary data.</text>
</comment>
<keyword evidence="2" id="KW-0832">Ubl conjugation</keyword>
<dbReference type="InterPro" id="IPR016157">
    <property type="entry name" value="Cullin_CS"/>
</dbReference>
<evidence type="ECO:0000313" key="6">
    <source>
        <dbReference type="Proteomes" id="UP000276133"/>
    </source>
</evidence>
<keyword evidence="6" id="KW-1185">Reference proteome</keyword>
<evidence type="ECO:0000256" key="3">
    <source>
        <dbReference type="PROSITE-ProRule" id="PRU00330"/>
    </source>
</evidence>
<dbReference type="SMART" id="SM00884">
    <property type="entry name" value="Cullin_Nedd8"/>
    <property type="match status" value="1"/>
</dbReference>
<dbReference type="GO" id="GO:0031625">
    <property type="term" value="F:ubiquitin protein ligase binding"/>
    <property type="evidence" value="ECO:0007669"/>
    <property type="project" value="InterPro"/>
</dbReference>
<dbReference type="FunFam" id="1.10.10.10:FF:000014">
    <property type="entry name" value="Cullin 1"/>
    <property type="match status" value="1"/>
</dbReference>
<dbReference type="STRING" id="10195.A0A3M7QZS7"/>
<dbReference type="PROSITE" id="PS01256">
    <property type="entry name" value="CULLIN_1"/>
    <property type="match status" value="1"/>
</dbReference>
<evidence type="ECO:0000256" key="2">
    <source>
        <dbReference type="ARBA" id="ARBA00022843"/>
    </source>
</evidence>
<evidence type="ECO:0000256" key="1">
    <source>
        <dbReference type="ARBA" id="ARBA00022499"/>
    </source>
</evidence>
<dbReference type="Gene3D" id="1.10.10.10">
    <property type="entry name" value="Winged helix-like DNA-binding domain superfamily/Winged helix DNA-binding domain"/>
    <property type="match status" value="1"/>
</dbReference>
<accession>A0A3M7QZS7</accession>
<dbReference type="AlphaFoldDB" id="A0A3M7QZS7"/>
<sequence length="236" mass="27003">MSAMSARVFGLVSQDVRPYRPKCSTKIAIFFFENKSLIKFLMDGNIHLYQGISLMFSEGMKLNYLKKHYSVTMGTFQMAILLGFNHSAAISLKEIQETTQLQSLLESKLPAESTANKSLSEDLNESTVITLNLNYFNKRTKFKINAAIQNETPQETEMTQTSVDEDRKLYLQATIVRVMKSRKNLSHNLLIQEVINQSKGRFTPSISLIKKCIESLIDKQYIERTAKTKDEYSYIA</sequence>
<dbReference type="InterPro" id="IPR019559">
    <property type="entry name" value="Cullin_neddylation_domain"/>
</dbReference>
<dbReference type="InterPro" id="IPR036317">
    <property type="entry name" value="Cullin_homology_sf"/>
</dbReference>
<dbReference type="GO" id="GO:0031461">
    <property type="term" value="C:cullin-RING ubiquitin ligase complex"/>
    <property type="evidence" value="ECO:0007669"/>
    <property type="project" value="InterPro"/>
</dbReference>
<reference evidence="5 6" key="1">
    <citation type="journal article" date="2018" name="Sci. Rep.">
        <title>Genomic signatures of local adaptation to the degree of environmental predictability in rotifers.</title>
        <authorList>
            <person name="Franch-Gras L."/>
            <person name="Hahn C."/>
            <person name="Garcia-Roger E.M."/>
            <person name="Carmona M.J."/>
            <person name="Serra M."/>
            <person name="Gomez A."/>
        </authorList>
    </citation>
    <scope>NUCLEOTIDE SEQUENCE [LARGE SCALE GENOMIC DNA]</scope>
    <source>
        <strain evidence="5">HYR1</strain>
    </source>
</reference>
<dbReference type="SUPFAM" id="SSF75632">
    <property type="entry name" value="Cullin homology domain"/>
    <property type="match status" value="1"/>
</dbReference>
<proteinExistence type="inferred from homology"/>
<dbReference type="InterPro" id="IPR036388">
    <property type="entry name" value="WH-like_DNA-bd_sf"/>
</dbReference>
<dbReference type="EMBL" id="REGN01004668">
    <property type="protein sequence ID" value="RNA16621.1"/>
    <property type="molecule type" value="Genomic_DNA"/>
</dbReference>
<dbReference type="PROSITE" id="PS50069">
    <property type="entry name" value="CULLIN_2"/>
    <property type="match status" value="1"/>
</dbReference>
<dbReference type="InterPro" id="IPR016158">
    <property type="entry name" value="Cullin_homology"/>
</dbReference>
<dbReference type="Pfam" id="PF10557">
    <property type="entry name" value="Cullin_Nedd8"/>
    <property type="match status" value="1"/>
</dbReference>